<feature type="domain" description="TonB-dependent receptor plug" evidence="11">
    <location>
        <begin position="123"/>
        <end position="228"/>
    </location>
</feature>
<dbReference type="GO" id="GO:0015344">
    <property type="term" value="F:siderophore uptake transmembrane transporter activity"/>
    <property type="evidence" value="ECO:0007669"/>
    <property type="project" value="TreeGrafter"/>
</dbReference>
<evidence type="ECO:0000256" key="7">
    <source>
        <dbReference type="ARBA" id="ARBA00023237"/>
    </source>
</evidence>
<dbReference type="PROSITE" id="PS52016">
    <property type="entry name" value="TONB_DEPENDENT_REC_3"/>
    <property type="match status" value="1"/>
</dbReference>
<dbReference type="Pfam" id="PF13715">
    <property type="entry name" value="CarbopepD_reg_2"/>
    <property type="match status" value="1"/>
</dbReference>
<dbReference type="PANTHER" id="PTHR30069:SF57">
    <property type="entry name" value="TONB-DEPENDENT RECEPTOR"/>
    <property type="match status" value="1"/>
</dbReference>
<dbReference type="PANTHER" id="PTHR30069">
    <property type="entry name" value="TONB-DEPENDENT OUTER MEMBRANE RECEPTOR"/>
    <property type="match status" value="1"/>
</dbReference>
<evidence type="ECO:0000313" key="13">
    <source>
        <dbReference type="Proteomes" id="UP000576082"/>
    </source>
</evidence>
<dbReference type="InterPro" id="IPR039426">
    <property type="entry name" value="TonB-dep_rcpt-like"/>
</dbReference>
<comment type="similarity">
    <text evidence="8 9">Belongs to the TonB-dependent receptor family.</text>
</comment>
<evidence type="ECO:0000259" key="10">
    <source>
        <dbReference type="Pfam" id="PF00593"/>
    </source>
</evidence>
<keyword evidence="13" id="KW-1185">Reference proteome</keyword>
<dbReference type="Proteomes" id="UP000576082">
    <property type="component" value="Unassembled WGS sequence"/>
</dbReference>
<evidence type="ECO:0000313" key="12">
    <source>
        <dbReference type="EMBL" id="NME66813.1"/>
    </source>
</evidence>
<dbReference type="InterPro" id="IPR037066">
    <property type="entry name" value="Plug_dom_sf"/>
</dbReference>
<proteinExistence type="inferred from homology"/>
<comment type="caution">
    <text evidence="12">The sequence shown here is derived from an EMBL/GenBank/DDBJ whole genome shotgun (WGS) entry which is preliminary data.</text>
</comment>
<reference evidence="12 13" key="1">
    <citation type="submission" date="2020-04" db="EMBL/GenBank/DDBJ databases">
        <title>Flammeovirga sp. SR4, a novel species isolated from seawater.</title>
        <authorList>
            <person name="Wang X."/>
        </authorList>
    </citation>
    <scope>NUCLEOTIDE SEQUENCE [LARGE SCALE GENOMIC DNA]</scope>
    <source>
        <strain evidence="12 13">ATCC 23126</strain>
    </source>
</reference>
<organism evidence="12 13">
    <name type="scientific">Flammeovirga aprica JL-4</name>
    <dbReference type="NCBI Taxonomy" id="694437"/>
    <lineage>
        <taxon>Bacteria</taxon>
        <taxon>Pseudomonadati</taxon>
        <taxon>Bacteroidota</taxon>
        <taxon>Cytophagia</taxon>
        <taxon>Cytophagales</taxon>
        <taxon>Flammeovirgaceae</taxon>
        <taxon>Flammeovirga</taxon>
    </lineage>
</organism>
<keyword evidence="4 8" id="KW-0812">Transmembrane</keyword>
<comment type="subcellular location">
    <subcellularLocation>
        <location evidence="1 8">Cell outer membrane</location>
        <topology evidence="1 8">Multi-pass membrane protein</topology>
    </subcellularLocation>
</comment>
<evidence type="ECO:0000256" key="4">
    <source>
        <dbReference type="ARBA" id="ARBA00022692"/>
    </source>
</evidence>
<dbReference type="InterPro" id="IPR008969">
    <property type="entry name" value="CarboxyPept-like_regulatory"/>
</dbReference>
<dbReference type="SUPFAM" id="SSF49464">
    <property type="entry name" value="Carboxypeptidase regulatory domain-like"/>
    <property type="match status" value="1"/>
</dbReference>
<dbReference type="Pfam" id="PF00593">
    <property type="entry name" value="TonB_dep_Rec_b-barrel"/>
    <property type="match status" value="1"/>
</dbReference>
<keyword evidence="6 8" id="KW-0472">Membrane</keyword>
<evidence type="ECO:0000256" key="5">
    <source>
        <dbReference type="ARBA" id="ARBA00023077"/>
    </source>
</evidence>
<dbReference type="EMBL" id="JABANE010000004">
    <property type="protein sequence ID" value="NME66813.1"/>
    <property type="molecule type" value="Genomic_DNA"/>
</dbReference>
<evidence type="ECO:0000256" key="9">
    <source>
        <dbReference type="RuleBase" id="RU003357"/>
    </source>
</evidence>
<feature type="domain" description="TonB-dependent receptor-like beta-barrel" evidence="10">
    <location>
        <begin position="315"/>
        <end position="768"/>
    </location>
</feature>
<dbReference type="InterPro" id="IPR036942">
    <property type="entry name" value="Beta-barrel_TonB_sf"/>
</dbReference>
<protein>
    <submittedName>
        <fullName evidence="12">TonB-dependent receptor</fullName>
    </submittedName>
</protein>
<dbReference type="InterPro" id="IPR012910">
    <property type="entry name" value="Plug_dom"/>
</dbReference>
<name>A0A7X9RQJ0_9BACT</name>
<dbReference type="AlphaFoldDB" id="A0A7X9RQJ0"/>
<evidence type="ECO:0000256" key="8">
    <source>
        <dbReference type="PROSITE-ProRule" id="PRU01360"/>
    </source>
</evidence>
<dbReference type="SUPFAM" id="SSF56935">
    <property type="entry name" value="Porins"/>
    <property type="match status" value="1"/>
</dbReference>
<keyword evidence="5 9" id="KW-0798">TonB box</keyword>
<dbReference type="RefSeq" id="WP_169654655.1">
    <property type="nucleotide sequence ID" value="NZ_JABANE010000004.1"/>
</dbReference>
<gene>
    <name evidence="12" type="ORF">HHU12_02440</name>
</gene>
<evidence type="ECO:0000256" key="2">
    <source>
        <dbReference type="ARBA" id="ARBA00022448"/>
    </source>
</evidence>
<dbReference type="GO" id="GO:0044718">
    <property type="term" value="P:siderophore transmembrane transport"/>
    <property type="evidence" value="ECO:0007669"/>
    <property type="project" value="TreeGrafter"/>
</dbReference>
<accession>A0A7X9RQJ0</accession>
<keyword evidence="3 8" id="KW-1134">Transmembrane beta strand</keyword>
<dbReference type="Gene3D" id="2.170.130.10">
    <property type="entry name" value="TonB-dependent receptor, plug domain"/>
    <property type="match status" value="1"/>
</dbReference>
<keyword evidence="2 8" id="KW-0813">Transport</keyword>
<keyword evidence="12" id="KW-0675">Receptor</keyword>
<dbReference type="InterPro" id="IPR000531">
    <property type="entry name" value="Beta-barrel_TonB"/>
</dbReference>
<evidence type="ECO:0000256" key="1">
    <source>
        <dbReference type="ARBA" id="ARBA00004571"/>
    </source>
</evidence>
<evidence type="ECO:0000259" key="11">
    <source>
        <dbReference type="Pfam" id="PF07715"/>
    </source>
</evidence>
<dbReference type="GO" id="GO:0009279">
    <property type="term" value="C:cell outer membrane"/>
    <property type="evidence" value="ECO:0007669"/>
    <property type="project" value="UniProtKB-SubCell"/>
</dbReference>
<evidence type="ECO:0000256" key="6">
    <source>
        <dbReference type="ARBA" id="ARBA00023136"/>
    </source>
</evidence>
<sequence>MKSYFSTYFFSTILTLFSLPLFAGNPIKVKGHITCGKEHIPYVTISVNDGQLGTTTDESGHFMLELEKGETYHLTVSTVGYKTIEMDWQADNTHQELHIEIQKDLLELNEVIVSSSRRAQNRNETSSVVNVIGKELFQSANFKVAGEGLNYISGARVETTCGNCGSTELRLNGLEGPYTQILIDSRPVFNGLVGVYGLEQIPVNMVDQIEIVRGGGSVLFGANAIGGTVNILTKSPEFNAYEVGSNFSTIDGASNDYNVYFNTSLISKNEKTSGYVFGSYRNRDAWNANPDDIYYKIDEDGNPFGDPIKDDFSEVTALETISVGTKIYHQLNTQNQFTFDAKYTHDTRRGGNKLDLPYEEADLTEAIKMHIGSASLTHDWFSQDKKWHLNTYAIAQFVNRDSYYGAHQAPDGFGLTTGSTIIAGSQMNYDIGKVAGGKTFLVVGAEFINDRINDKKLAYHDPETGKWTNDATVSDQNSNTYALFAQQEWTNAKWSLLTGVRMDYVNITDYQNHENDKSVPAINPRVNLKYKILDNLQVRGGFATGFRAPQMFSEDLHIEVTSGQGVRTVLDPDLKSETSISYNLALDLDQEIGTTQFYFLVEGFHTTINDRFDNQYHYQDDGTLILFKRNSTSNAVVKGLNFETKIAPSESFMLQANYTLQSSMYGEENQWGDEESSTSKHILRTPNQYGSLTANYKITNQWEASLTGVYTGKMFVPYLPGGFINGEMPENEELIETEQFVDMGIKVAYTTKLSKNSNIQIGAGVKNIFNQMQSNFASGIDKDAGFVYGPYTPRTFYIDVRIGNLLN</sequence>
<dbReference type="Pfam" id="PF07715">
    <property type="entry name" value="Plug"/>
    <property type="match status" value="1"/>
</dbReference>
<keyword evidence="7 8" id="KW-0998">Cell outer membrane</keyword>
<dbReference type="Gene3D" id="2.60.40.1120">
    <property type="entry name" value="Carboxypeptidase-like, regulatory domain"/>
    <property type="match status" value="1"/>
</dbReference>
<evidence type="ECO:0000256" key="3">
    <source>
        <dbReference type="ARBA" id="ARBA00022452"/>
    </source>
</evidence>
<dbReference type="Gene3D" id="2.40.170.20">
    <property type="entry name" value="TonB-dependent receptor, beta-barrel domain"/>
    <property type="match status" value="1"/>
</dbReference>